<evidence type="ECO:0008006" key="4">
    <source>
        <dbReference type="Google" id="ProtNLM"/>
    </source>
</evidence>
<accession>A0AAJ1IAC7</accession>
<feature type="signal peptide" evidence="1">
    <location>
        <begin position="1"/>
        <end position="26"/>
    </location>
</feature>
<feature type="chain" id="PRO_5042473615" description="Lipoprotein" evidence="1">
    <location>
        <begin position="27"/>
        <end position="221"/>
    </location>
</feature>
<protein>
    <recommendedName>
        <fullName evidence="4">Lipoprotein</fullName>
    </recommendedName>
</protein>
<proteinExistence type="predicted"/>
<evidence type="ECO:0000256" key="1">
    <source>
        <dbReference type="SAM" id="SignalP"/>
    </source>
</evidence>
<name>A0AAJ1IAC7_9SPIO</name>
<gene>
    <name evidence="2" type="ORF">PQJ61_02025</name>
</gene>
<comment type="caution">
    <text evidence="2">The sequence shown here is derived from an EMBL/GenBank/DDBJ whole genome shotgun (WGS) entry which is preliminary data.</text>
</comment>
<dbReference type="EMBL" id="JAQQAL010000007">
    <property type="protein sequence ID" value="MDC7225524.1"/>
    <property type="molecule type" value="Genomic_DNA"/>
</dbReference>
<organism evidence="2 3">
    <name type="scientific">Candidatus Thalassospirochaeta sargassi</name>
    <dbReference type="NCBI Taxonomy" id="3119039"/>
    <lineage>
        <taxon>Bacteria</taxon>
        <taxon>Pseudomonadati</taxon>
        <taxon>Spirochaetota</taxon>
        <taxon>Spirochaetia</taxon>
        <taxon>Spirochaetales</taxon>
        <taxon>Spirochaetaceae</taxon>
        <taxon>Candidatus Thalassospirochaeta</taxon>
    </lineage>
</organism>
<dbReference type="AlphaFoldDB" id="A0AAJ1IAC7"/>
<sequence>MKKKICKVGILLILPAVILISTSCTRSSTGEDSIEKAIREVESAKPSSEYKQDPVSEEDVSLSFSGISEIEGRDFLLFPQMQEELVFPADFIIGELQSSFEKDGEIPAIFSTADDFLSSVATGEPDYSLVLDEKKEFIHRNIEYGFKQAEPENYKIGRINTADTPARAAVRLEAAGGNAAGMIYFSKDGGWKVHDLHINFSDMNEAGEPENTDWYPTERLM</sequence>
<evidence type="ECO:0000313" key="3">
    <source>
        <dbReference type="Proteomes" id="UP001221217"/>
    </source>
</evidence>
<reference evidence="2 3" key="1">
    <citation type="submission" date="2022-12" db="EMBL/GenBank/DDBJ databases">
        <title>Metagenome assembled genome from gulf of manar.</title>
        <authorList>
            <person name="Kohli P."/>
            <person name="Pk S."/>
            <person name="Venkata Ramana C."/>
            <person name="Sasikala C."/>
        </authorList>
    </citation>
    <scope>NUCLEOTIDE SEQUENCE [LARGE SCALE GENOMIC DNA]</scope>
    <source>
        <strain evidence="2">JB008</strain>
    </source>
</reference>
<keyword evidence="1" id="KW-0732">Signal</keyword>
<dbReference type="PROSITE" id="PS51257">
    <property type="entry name" value="PROKAR_LIPOPROTEIN"/>
    <property type="match status" value="1"/>
</dbReference>
<evidence type="ECO:0000313" key="2">
    <source>
        <dbReference type="EMBL" id="MDC7225524.1"/>
    </source>
</evidence>
<dbReference type="Proteomes" id="UP001221217">
    <property type="component" value="Unassembled WGS sequence"/>
</dbReference>